<evidence type="ECO:0000313" key="6">
    <source>
        <dbReference type="EMBL" id="MCI64634.1"/>
    </source>
</evidence>
<name>A0A392TVB6_9FABA</name>
<dbReference type="Gene3D" id="3.40.640.10">
    <property type="entry name" value="Type I PLP-dependent aspartate aminotransferase-like (Major domain)"/>
    <property type="match status" value="1"/>
</dbReference>
<dbReference type="InterPro" id="IPR000192">
    <property type="entry name" value="Aminotrans_V_dom"/>
</dbReference>
<dbReference type="InterPro" id="IPR015421">
    <property type="entry name" value="PyrdxlP-dep_Trfase_major"/>
</dbReference>
<evidence type="ECO:0000256" key="4">
    <source>
        <dbReference type="ARBA" id="ARBA00022898"/>
    </source>
</evidence>
<reference evidence="6 7" key="1">
    <citation type="journal article" date="2018" name="Front. Plant Sci.">
        <title>Red Clover (Trifolium pratense) and Zigzag Clover (T. medium) - A Picture of Genomic Similarities and Differences.</title>
        <authorList>
            <person name="Dluhosova J."/>
            <person name="Istvanek J."/>
            <person name="Nedelnik J."/>
            <person name="Repkova J."/>
        </authorList>
    </citation>
    <scope>NUCLEOTIDE SEQUENCE [LARGE SCALE GENOMIC DNA]</scope>
    <source>
        <strain evidence="7">cv. 10/8</strain>
        <tissue evidence="6">Leaf</tissue>
    </source>
</reference>
<sequence>AICIVHNETTTGVTNDLTKVRKLLDEYRHPALIIVDAVSSIGAIDFRMDEWGIDVVVT</sequence>
<comment type="caution">
    <text evidence="6">The sequence shown here is derived from an EMBL/GenBank/DDBJ whole genome shotgun (WGS) entry which is preliminary data.</text>
</comment>
<feature type="non-terminal residue" evidence="6">
    <location>
        <position position="1"/>
    </location>
</feature>
<dbReference type="GO" id="GO:0004760">
    <property type="term" value="F:L-serine-pyruvate transaminase activity"/>
    <property type="evidence" value="ECO:0007669"/>
    <property type="project" value="TreeGrafter"/>
</dbReference>
<proteinExistence type="predicted"/>
<dbReference type="Pfam" id="PF00266">
    <property type="entry name" value="Aminotran_5"/>
    <property type="match status" value="1"/>
</dbReference>
<keyword evidence="4" id="KW-0663">Pyridoxal phosphate</keyword>
<evidence type="ECO:0000256" key="1">
    <source>
        <dbReference type="ARBA" id="ARBA00001933"/>
    </source>
</evidence>
<dbReference type="GO" id="GO:0019265">
    <property type="term" value="P:glycine biosynthetic process, by transamination of glyoxylate"/>
    <property type="evidence" value="ECO:0007669"/>
    <property type="project" value="TreeGrafter"/>
</dbReference>
<keyword evidence="3 6" id="KW-0808">Transferase</keyword>
<evidence type="ECO:0000313" key="7">
    <source>
        <dbReference type="Proteomes" id="UP000265520"/>
    </source>
</evidence>
<accession>A0A392TVB6</accession>
<dbReference type="PANTHER" id="PTHR21152">
    <property type="entry name" value="AMINOTRANSFERASE CLASS V"/>
    <property type="match status" value="1"/>
</dbReference>
<organism evidence="6 7">
    <name type="scientific">Trifolium medium</name>
    <dbReference type="NCBI Taxonomy" id="97028"/>
    <lineage>
        <taxon>Eukaryota</taxon>
        <taxon>Viridiplantae</taxon>
        <taxon>Streptophyta</taxon>
        <taxon>Embryophyta</taxon>
        <taxon>Tracheophyta</taxon>
        <taxon>Spermatophyta</taxon>
        <taxon>Magnoliopsida</taxon>
        <taxon>eudicotyledons</taxon>
        <taxon>Gunneridae</taxon>
        <taxon>Pentapetalae</taxon>
        <taxon>rosids</taxon>
        <taxon>fabids</taxon>
        <taxon>Fabales</taxon>
        <taxon>Fabaceae</taxon>
        <taxon>Papilionoideae</taxon>
        <taxon>50 kb inversion clade</taxon>
        <taxon>NPAAA clade</taxon>
        <taxon>Hologalegina</taxon>
        <taxon>IRL clade</taxon>
        <taxon>Trifolieae</taxon>
        <taxon>Trifolium</taxon>
    </lineage>
</organism>
<evidence type="ECO:0000256" key="3">
    <source>
        <dbReference type="ARBA" id="ARBA00022679"/>
    </source>
</evidence>
<dbReference type="PANTHER" id="PTHR21152:SF24">
    <property type="entry name" value="ALANINE--GLYOXYLATE AMINOTRANSFERASE 1"/>
    <property type="match status" value="1"/>
</dbReference>
<feature type="domain" description="Aminotransferase class V" evidence="5">
    <location>
        <begin position="2"/>
        <end position="57"/>
    </location>
</feature>
<keyword evidence="2 6" id="KW-0032">Aminotransferase</keyword>
<evidence type="ECO:0000259" key="5">
    <source>
        <dbReference type="Pfam" id="PF00266"/>
    </source>
</evidence>
<keyword evidence="7" id="KW-1185">Reference proteome</keyword>
<dbReference type="AlphaFoldDB" id="A0A392TVB6"/>
<dbReference type="GO" id="GO:0005777">
    <property type="term" value="C:peroxisome"/>
    <property type="evidence" value="ECO:0007669"/>
    <property type="project" value="TreeGrafter"/>
</dbReference>
<dbReference type="InterPro" id="IPR015424">
    <property type="entry name" value="PyrdxlP-dep_Trfase"/>
</dbReference>
<feature type="non-terminal residue" evidence="6">
    <location>
        <position position="58"/>
    </location>
</feature>
<dbReference type="EMBL" id="LXQA010660027">
    <property type="protein sequence ID" value="MCI64634.1"/>
    <property type="molecule type" value="Genomic_DNA"/>
</dbReference>
<comment type="cofactor">
    <cofactor evidence="1">
        <name>pyridoxal 5'-phosphate</name>
        <dbReference type="ChEBI" id="CHEBI:597326"/>
    </cofactor>
</comment>
<dbReference type="Proteomes" id="UP000265520">
    <property type="component" value="Unassembled WGS sequence"/>
</dbReference>
<dbReference type="GO" id="GO:0008453">
    <property type="term" value="F:alanine-glyoxylate transaminase activity"/>
    <property type="evidence" value="ECO:0007669"/>
    <property type="project" value="TreeGrafter"/>
</dbReference>
<protein>
    <submittedName>
        <fullName evidence="6">Serine--glyoxylate aminotransferase-like</fullName>
    </submittedName>
</protein>
<dbReference type="SUPFAM" id="SSF53383">
    <property type="entry name" value="PLP-dependent transferases"/>
    <property type="match status" value="1"/>
</dbReference>
<evidence type="ECO:0000256" key="2">
    <source>
        <dbReference type="ARBA" id="ARBA00022576"/>
    </source>
</evidence>